<dbReference type="InterPro" id="IPR001452">
    <property type="entry name" value="SH3_domain"/>
</dbReference>
<feature type="domain" description="F-BAR" evidence="6">
    <location>
        <begin position="1"/>
        <end position="304"/>
    </location>
</feature>
<dbReference type="Proteomes" id="UP001527925">
    <property type="component" value="Unassembled WGS sequence"/>
</dbReference>
<dbReference type="SUPFAM" id="SSF50044">
    <property type="entry name" value="SH3-domain"/>
    <property type="match status" value="2"/>
</dbReference>
<dbReference type="Gene3D" id="6.10.140.470">
    <property type="match status" value="1"/>
</dbReference>
<dbReference type="InterPro" id="IPR031160">
    <property type="entry name" value="F_BAR_dom"/>
</dbReference>
<dbReference type="InterPro" id="IPR027267">
    <property type="entry name" value="AH/BAR_dom_sf"/>
</dbReference>
<proteinExistence type="predicted"/>
<dbReference type="CDD" id="cd11912">
    <property type="entry name" value="SH3_Bzz1_1"/>
    <property type="match status" value="1"/>
</dbReference>
<dbReference type="PANTHER" id="PTHR15735">
    <property type="entry name" value="FCH AND DOUBLE SH3 DOMAINS PROTEIN"/>
    <property type="match status" value="1"/>
</dbReference>
<protein>
    <submittedName>
        <fullName evidence="7">Protein BZZ1</fullName>
    </submittedName>
</protein>
<dbReference type="InterPro" id="IPR036028">
    <property type="entry name" value="SH3-like_dom_sf"/>
</dbReference>
<keyword evidence="8" id="KW-1185">Reference proteome</keyword>
<keyword evidence="1 2" id="KW-0728">SH3 domain</keyword>
<dbReference type="EMBL" id="JADGIZ020000015">
    <property type="protein sequence ID" value="KAL2916688.1"/>
    <property type="molecule type" value="Genomic_DNA"/>
</dbReference>
<dbReference type="SUPFAM" id="SSF103657">
    <property type="entry name" value="BAR/IMD domain-like"/>
    <property type="match status" value="1"/>
</dbReference>
<feature type="domain" description="SH3" evidence="5">
    <location>
        <begin position="503"/>
        <end position="563"/>
    </location>
</feature>
<dbReference type="Gene3D" id="1.20.1270.60">
    <property type="entry name" value="Arfaptin homology (AH) domain/BAR domain"/>
    <property type="match status" value="1"/>
</dbReference>
<organism evidence="7 8">
    <name type="scientific">Polyrhizophydium stewartii</name>
    <dbReference type="NCBI Taxonomy" id="2732419"/>
    <lineage>
        <taxon>Eukaryota</taxon>
        <taxon>Fungi</taxon>
        <taxon>Fungi incertae sedis</taxon>
        <taxon>Chytridiomycota</taxon>
        <taxon>Chytridiomycota incertae sedis</taxon>
        <taxon>Chytridiomycetes</taxon>
        <taxon>Rhizophydiales</taxon>
        <taxon>Rhizophydiales incertae sedis</taxon>
        <taxon>Polyrhizophydium</taxon>
    </lineage>
</organism>
<feature type="domain" description="SH3" evidence="5">
    <location>
        <begin position="698"/>
        <end position="758"/>
    </location>
</feature>
<evidence type="ECO:0000256" key="4">
    <source>
        <dbReference type="SAM" id="MobiDB-lite"/>
    </source>
</evidence>
<feature type="region of interest" description="Disordered" evidence="4">
    <location>
        <begin position="632"/>
        <end position="660"/>
    </location>
</feature>
<comment type="caution">
    <text evidence="7">The sequence shown here is derived from an EMBL/GenBank/DDBJ whole genome shotgun (WGS) entry which is preliminary data.</text>
</comment>
<dbReference type="Pfam" id="PF00018">
    <property type="entry name" value="SH3_1"/>
    <property type="match status" value="2"/>
</dbReference>
<evidence type="ECO:0000256" key="3">
    <source>
        <dbReference type="PROSITE-ProRule" id="PRU01077"/>
    </source>
</evidence>
<sequence length="758" mass="83419">MSAREMQDVKLVDQQLSLDIAFLADVRDYMRERAEVERDYCRRMEALARKFEARRDKLDSKRGQALAAAGLAAGLAPGAAADVPPSADASAKAPAAPVAALGDSAVSLAESSTCHAAWDAILNETTQSAKRHAATAETFAGELADKLKVLAAKRDESRKKHLVFAQRLIVEREKTSVEVDKAHQRYDEACDLVESSKAKHDRNQDEKAKDKLKRVWHQEILDMNNAKNIYLLTIESANAAKRKHYLEDIPGLLDDMRDLGRSITTGVKAIWSSYLATQTTIAQVHLSDLRHAQSAVDGIDPSIDSRIYDMCRHKHAPDAFDFEFIPCTLWKDLPGIVTDEYSVVFLRNKLAKFRQMTDEVDLEVSVKAKGISGMESLIKAYTANPQQGDADDVRENVLESRRDLVMLGTQRRRLETQIDTIVRTVGEFPPGSRAHNFKTTSFAIPTTCDFCQQTIAYNAHLRSIRAPSTSATLADLREEHLPLQLEAAARPTGIDVPDPVRPELHELATVLYDYLASGSDEISITQGEIVSVVELDDGSGWTMVSKNSRRGLVPTAYIEFMIPAAPAEQPDIPATQPVAHDTPQSDSLATHPAQHAPHKDTAQMATHSMQPPVPHPPSGTVASTIYMINSHMHQQQPHQQQHEQAAHHSHQPSVDHSRSASSLASSAFAVPFLPAPSAAAAAVTLRQDLLKHHAPAEHARPLATVMFDYVSNTPEEMTVYVGDVLQILESDDGSGWTMAQRDKTKGLVPTSYLDIMSQ</sequence>
<feature type="region of interest" description="Disordered" evidence="4">
    <location>
        <begin position="568"/>
        <end position="616"/>
    </location>
</feature>
<name>A0ABR4NAY3_9FUNG</name>
<dbReference type="PROSITE" id="PS51741">
    <property type="entry name" value="F_BAR"/>
    <property type="match status" value="1"/>
</dbReference>
<dbReference type="PANTHER" id="PTHR15735:SF21">
    <property type="entry name" value="PROTEIN NERVOUS WRECK"/>
    <property type="match status" value="1"/>
</dbReference>
<evidence type="ECO:0000313" key="8">
    <source>
        <dbReference type="Proteomes" id="UP001527925"/>
    </source>
</evidence>
<dbReference type="SMART" id="SM00055">
    <property type="entry name" value="FCH"/>
    <property type="match status" value="1"/>
</dbReference>
<reference evidence="7 8" key="1">
    <citation type="submission" date="2023-09" db="EMBL/GenBank/DDBJ databases">
        <title>Pangenome analysis of Batrachochytrium dendrobatidis and related Chytrids.</title>
        <authorList>
            <person name="Yacoub M.N."/>
            <person name="Stajich J.E."/>
            <person name="James T.Y."/>
        </authorList>
    </citation>
    <scope>NUCLEOTIDE SEQUENCE [LARGE SCALE GENOMIC DNA]</scope>
    <source>
        <strain evidence="7 8">JEL0888</strain>
    </source>
</reference>
<keyword evidence="3" id="KW-0175">Coiled coil</keyword>
<evidence type="ECO:0000259" key="6">
    <source>
        <dbReference type="PROSITE" id="PS51741"/>
    </source>
</evidence>
<dbReference type="SMART" id="SM00326">
    <property type="entry name" value="SH3"/>
    <property type="match status" value="2"/>
</dbReference>
<evidence type="ECO:0000256" key="1">
    <source>
        <dbReference type="ARBA" id="ARBA00022443"/>
    </source>
</evidence>
<dbReference type="InterPro" id="IPR001060">
    <property type="entry name" value="FCH_dom"/>
</dbReference>
<gene>
    <name evidence="7" type="primary">bzz1</name>
    <name evidence="7" type="ORF">HK105_203802</name>
</gene>
<evidence type="ECO:0000313" key="7">
    <source>
        <dbReference type="EMBL" id="KAL2916688.1"/>
    </source>
</evidence>
<dbReference type="Pfam" id="PF00611">
    <property type="entry name" value="FCH"/>
    <property type="match status" value="1"/>
</dbReference>
<evidence type="ECO:0000256" key="2">
    <source>
        <dbReference type="PROSITE-ProRule" id="PRU00192"/>
    </source>
</evidence>
<dbReference type="Gene3D" id="2.30.30.40">
    <property type="entry name" value="SH3 Domains"/>
    <property type="match status" value="2"/>
</dbReference>
<evidence type="ECO:0000259" key="5">
    <source>
        <dbReference type="PROSITE" id="PS50002"/>
    </source>
</evidence>
<dbReference type="InterPro" id="IPR035459">
    <property type="entry name" value="Bzz1_SH3_1"/>
</dbReference>
<dbReference type="PROSITE" id="PS50002">
    <property type="entry name" value="SH3"/>
    <property type="match status" value="2"/>
</dbReference>
<accession>A0ABR4NAY3</accession>